<dbReference type="Proteomes" id="UP001060895">
    <property type="component" value="Unassembled WGS sequence"/>
</dbReference>
<dbReference type="EMBL" id="BAQP01000008">
    <property type="protein sequence ID" value="GBQ19611.1"/>
    <property type="molecule type" value="Genomic_DNA"/>
</dbReference>
<evidence type="ECO:0000313" key="2">
    <source>
        <dbReference type="Proteomes" id="UP001060895"/>
    </source>
</evidence>
<gene>
    <name evidence="1" type="ORF">AA12717_0305</name>
</gene>
<reference evidence="1" key="1">
    <citation type="submission" date="2013-04" db="EMBL/GenBank/DDBJ databases">
        <title>The genome sequencing project of 58 acetic acid bacteria.</title>
        <authorList>
            <person name="Okamoto-Kainuma A."/>
            <person name="Ishikawa M."/>
            <person name="Umino S."/>
            <person name="Koizumi Y."/>
            <person name="Shiwa Y."/>
            <person name="Yoshikawa H."/>
            <person name="Matsutani M."/>
            <person name="Matsushita K."/>
        </authorList>
    </citation>
    <scope>NUCLEOTIDE SEQUENCE</scope>
    <source>
        <strain evidence="1">DSM 12717</strain>
    </source>
</reference>
<evidence type="ECO:0000313" key="1">
    <source>
        <dbReference type="EMBL" id="GBQ19611.1"/>
    </source>
</evidence>
<comment type="caution">
    <text evidence="1">The sequence shown here is derived from an EMBL/GenBank/DDBJ whole genome shotgun (WGS) entry which is preliminary data.</text>
</comment>
<keyword evidence="2" id="KW-1185">Reference proteome</keyword>
<proteinExistence type="predicted"/>
<protein>
    <submittedName>
        <fullName evidence="1">Uncharacterized protein</fullName>
    </submittedName>
</protein>
<name>A0ABQ0P2K0_9PROT</name>
<sequence length="78" mass="9460">MSTRQHRKELLRSQIKSREVWGKDCRYTYVRNADFDPVDHLDMTSLKNHYFYVWKQFGEASEGIGHNTVNRAWYTRHP</sequence>
<organism evidence="1 2">
    <name type="scientific">Gluconacetobacter sacchari DSM 12717</name>
    <dbReference type="NCBI Taxonomy" id="1307940"/>
    <lineage>
        <taxon>Bacteria</taxon>
        <taxon>Pseudomonadati</taxon>
        <taxon>Pseudomonadota</taxon>
        <taxon>Alphaproteobacteria</taxon>
        <taxon>Acetobacterales</taxon>
        <taxon>Acetobacteraceae</taxon>
        <taxon>Gluconacetobacter</taxon>
    </lineage>
</organism>
<accession>A0ABQ0P2K0</accession>